<dbReference type="EnsemblMetazoa" id="CapteT205852">
    <property type="protein sequence ID" value="CapteP205852"/>
    <property type="gene ID" value="CapteG205852"/>
</dbReference>
<keyword evidence="2" id="KW-1133">Transmembrane helix</keyword>
<dbReference type="PANTHER" id="PTHR10582">
    <property type="entry name" value="TRANSIENT RECEPTOR POTENTIAL ION CHANNEL PROTEIN"/>
    <property type="match status" value="1"/>
</dbReference>
<dbReference type="GO" id="GO:0005216">
    <property type="term" value="F:monoatomic ion channel activity"/>
    <property type="evidence" value="ECO:0007669"/>
    <property type="project" value="InterPro"/>
</dbReference>
<reference evidence="5" key="1">
    <citation type="submission" date="2012-12" db="EMBL/GenBank/DDBJ databases">
        <authorList>
            <person name="Hellsten U."/>
            <person name="Grimwood J."/>
            <person name="Chapman J.A."/>
            <person name="Shapiro H."/>
            <person name="Aerts A."/>
            <person name="Otillar R.P."/>
            <person name="Terry A.Y."/>
            <person name="Boore J.L."/>
            <person name="Simakov O."/>
            <person name="Marletaz F."/>
            <person name="Cho S.-J."/>
            <person name="Edsinger-Gonzales E."/>
            <person name="Havlak P."/>
            <person name="Kuo D.-H."/>
            <person name="Larsson T."/>
            <person name="Lv J."/>
            <person name="Arendt D."/>
            <person name="Savage R."/>
            <person name="Osoegawa K."/>
            <person name="de Jong P."/>
            <person name="Lindberg D.R."/>
            <person name="Seaver E.C."/>
            <person name="Weisblat D.A."/>
            <person name="Putnam N.H."/>
            <person name="Grigoriev I.V."/>
            <person name="Rokhsar D.S."/>
        </authorList>
    </citation>
    <scope>NUCLEOTIDE SEQUENCE</scope>
    <source>
        <strain evidence="5">I ESC-2004</strain>
    </source>
</reference>
<dbReference type="STRING" id="283909.R7TQC5"/>
<dbReference type="Proteomes" id="UP000014760">
    <property type="component" value="Unassembled WGS sequence"/>
</dbReference>
<dbReference type="InterPro" id="IPR024862">
    <property type="entry name" value="TRPV"/>
</dbReference>
<organism evidence="3">
    <name type="scientific">Capitella teleta</name>
    <name type="common">Polychaete worm</name>
    <dbReference type="NCBI Taxonomy" id="283909"/>
    <lineage>
        <taxon>Eukaryota</taxon>
        <taxon>Metazoa</taxon>
        <taxon>Spiralia</taxon>
        <taxon>Lophotrochozoa</taxon>
        <taxon>Annelida</taxon>
        <taxon>Polychaeta</taxon>
        <taxon>Sedentaria</taxon>
        <taxon>Scolecida</taxon>
        <taxon>Capitellidae</taxon>
        <taxon>Capitella</taxon>
    </lineage>
</organism>
<dbReference type="SUPFAM" id="SSF48403">
    <property type="entry name" value="Ankyrin repeat"/>
    <property type="match status" value="1"/>
</dbReference>
<gene>
    <name evidence="3" type="ORF">CAPTEDRAFT_205852</name>
</gene>
<keyword evidence="2" id="KW-0812">Transmembrane</keyword>
<evidence type="ECO:0000313" key="4">
    <source>
        <dbReference type="EnsemblMetazoa" id="CapteP205852"/>
    </source>
</evidence>
<evidence type="ECO:0000256" key="1">
    <source>
        <dbReference type="ARBA" id="ARBA00022737"/>
    </source>
</evidence>
<dbReference type="PANTHER" id="PTHR10582:SF2">
    <property type="entry name" value="INACTIVE"/>
    <property type="match status" value="1"/>
</dbReference>
<feature type="transmembrane region" description="Helical" evidence="2">
    <location>
        <begin position="522"/>
        <end position="544"/>
    </location>
</feature>
<feature type="transmembrane region" description="Helical" evidence="2">
    <location>
        <begin position="406"/>
        <end position="428"/>
    </location>
</feature>
<evidence type="ECO:0000256" key="2">
    <source>
        <dbReference type="SAM" id="Phobius"/>
    </source>
</evidence>
<evidence type="ECO:0000313" key="3">
    <source>
        <dbReference type="EMBL" id="ELT95829.1"/>
    </source>
</evidence>
<keyword evidence="2" id="KW-0472">Membrane</keyword>
<dbReference type="InterPro" id="IPR036770">
    <property type="entry name" value="Ankyrin_rpt-contain_sf"/>
</dbReference>
<dbReference type="HOGENOM" id="CLU_039553_0_0_1"/>
<feature type="transmembrane region" description="Helical" evidence="2">
    <location>
        <begin position="318"/>
        <end position="340"/>
    </location>
</feature>
<reference evidence="4" key="3">
    <citation type="submission" date="2015-06" db="UniProtKB">
        <authorList>
            <consortium name="EnsemblMetazoa"/>
        </authorList>
    </citation>
    <scope>IDENTIFICATION</scope>
</reference>
<dbReference type="GO" id="GO:0098703">
    <property type="term" value="P:calcium ion import across plasma membrane"/>
    <property type="evidence" value="ECO:0007669"/>
    <property type="project" value="TreeGrafter"/>
</dbReference>
<reference evidence="3 5" key="2">
    <citation type="journal article" date="2013" name="Nature">
        <title>Insights into bilaterian evolution from three spiralian genomes.</title>
        <authorList>
            <person name="Simakov O."/>
            <person name="Marletaz F."/>
            <person name="Cho S.J."/>
            <person name="Edsinger-Gonzales E."/>
            <person name="Havlak P."/>
            <person name="Hellsten U."/>
            <person name="Kuo D.H."/>
            <person name="Larsson T."/>
            <person name="Lv J."/>
            <person name="Arendt D."/>
            <person name="Savage R."/>
            <person name="Osoegawa K."/>
            <person name="de Jong P."/>
            <person name="Grimwood J."/>
            <person name="Chapman J.A."/>
            <person name="Shapiro H."/>
            <person name="Aerts A."/>
            <person name="Otillar R.P."/>
            <person name="Terry A.Y."/>
            <person name="Boore J.L."/>
            <person name="Grigoriev I.V."/>
            <person name="Lindberg D.R."/>
            <person name="Seaver E.C."/>
            <person name="Weisblat D.A."/>
            <person name="Putnam N.H."/>
            <person name="Rokhsar D.S."/>
        </authorList>
    </citation>
    <scope>NUCLEOTIDE SEQUENCE</scope>
    <source>
        <strain evidence="3 5">I ESC-2004</strain>
    </source>
</reference>
<dbReference type="GO" id="GO:0005886">
    <property type="term" value="C:plasma membrane"/>
    <property type="evidence" value="ECO:0007669"/>
    <property type="project" value="TreeGrafter"/>
</dbReference>
<keyword evidence="1" id="KW-0677">Repeat</keyword>
<evidence type="ECO:0000313" key="5">
    <source>
        <dbReference type="Proteomes" id="UP000014760"/>
    </source>
</evidence>
<keyword evidence="5" id="KW-1185">Reference proteome</keyword>
<protein>
    <submittedName>
        <fullName evidence="3 4">Uncharacterized protein</fullName>
    </submittedName>
</protein>
<dbReference type="AlphaFoldDB" id="R7TQC5"/>
<accession>R7TQC5</accession>
<proteinExistence type="predicted"/>
<dbReference type="EMBL" id="KB308994">
    <property type="protein sequence ID" value="ELT95829.1"/>
    <property type="molecule type" value="Genomic_DNA"/>
</dbReference>
<sequence>MCNREETRQTLLRKMAVDLKEAYEDHTMSGKQHQRHSLKAGRFHTALVTNQTFVLDVLAQLDDVETKFVLTALVDYVAPTLSLDEQRLSGMKLAKYNFKASASILEKQASKRSVCKYQLVSALVVYGGDLDLLAALIDRGLDLRQKDDDGNTILHLLVDISRENPEKAMSAYHIIMSNLSDDQSRTKLILTKNCHQETALELASKLCLPEMMHTLLNTTNVYKFHIGDGGTFRHYLYDITEFNSRHLTPIHYISTASEAELGRFDAFSLLQKEPFATWMRDFVIVNRNATRGWMVLWFTLVISYILILFLILNSSPSLSTWVAHLIIVLVGGAMCVYEVVTFPSTLPILKLFMTRVFSNRFPAALASGYRLMQIMFIFSTTLTHLLHVVNCDLSQEFVAWNVMPTFYLNNIITGVLGLMFFTLLNNTLGHFLIAVEKISYAVFTYLMVASFYFAAFSLSFHLLHTCAFRNNCSTFNKSTVLGLSGDEASFESVPTSLYETIMLALGVTAPNEWYFSSSESSLLAVIVYVGSLMYNTLLLVNLLIAVMNERMTELCEHKKSLAMVAQLAIYTYVSDKISSGKKKSRRRAFVVQNEDSSKHYLHTMEPIIQFNM</sequence>
<dbReference type="Gene3D" id="1.25.40.20">
    <property type="entry name" value="Ankyrin repeat-containing domain"/>
    <property type="match status" value="1"/>
</dbReference>
<feature type="transmembrane region" description="Helical" evidence="2">
    <location>
        <begin position="440"/>
        <end position="463"/>
    </location>
</feature>
<dbReference type="OMA" id="QDICAVG"/>
<feature type="transmembrane region" description="Helical" evidence="2">
    <location>
        <begin position="293"/>
        <end position="312"/>
    </location>
</feature>
<name>R7TQC5_CAPTE</name>
<dbReference type="EMBL" id="AMQN01011633">
    <property type="status" value="NOT_ANNOTATED_CDS"/>
    <property type="molecule type" value="Genomic_DNA"/>
</dbReference>
<feature type="transmembrane region" description="Helical" evidence="2">
    <location>
        <begin position="361"/>
        <end position="386"/>
    </location>
</feature>